<name>A0ABP1Q678_9HEXA</name>
<keyword evidence="2" id="KW-0472">Membrane</keyword>
<organism evidence="3 4">
    <name type="scientific">Orchesella dallaii</name>
    <dbReference type="NCBI Taxonomy" id="48710"/>
    <lineage>
        <taxon>Eukaryota</taxon>
        <taxon>Metazoa</taxon>
        <taxon>Ecdysozoa</taxon>
        <taxon>Arthropoda</taxon>
        <taxon>Hexapoda</taxon>
        <taxon>Collembola</taxon>
        <taxon>Entomobryomorpha</taxon>
        <taxon>Entomobryoidea</taxon>
        <taxon>Orchesellidae</taxon>
        <taxon>Orchesellinae</taxon>
        <taxon>Orchesella</taxon>
    </lineage>
</organism>
<evidence type="ECO:0000313" key="4">
    <source>
        <dbReference type="Proteomes" id="UP001642540"/>
    </source>
</evidence>
<feature type="transmembrane region" description="Helical" evidence="2">
    <location>
        <begin position="6"/>
        <end position="25"/>
    </location>
</feature>
<reference evidence="3 4" key="1">
    <citation type="submission" date="2024-08" db="EMBL/GenBank/DDBJ databases">
        <authorList>
            <person name="Cucini C."/>
            <person name="Frati F."/>
        </authorList>
    </citation>
    <scope>NUCLEOTIDE SEQUENCE [LARGE SCALE GENOMIC DNA]</scope>
</reference>
<dbReference type="EMBL" id="CAXLJM020000023">
    <property type="protein sequence ID" value="CAL8088747.1"/>
    <property type="molecule type" value="Genomic_DNA"/>
</dbReference>
<gene>
    <name evidence="3" type="ORF">ODALV1_LOCUS7150</name>
</gene>
<evidence type="ECO:0000256" key="1">
    <source>
        <dbReference type="SAM" id="MobiDB-lite"/>
    </source>
</evidence>
<feature type="transmembrane region" description="Helical" evidence="2">
    <location>
        <begin position="128"/>
        <end position="152"/>
    </location>
</feature>
<feature type="region of interest" description="Disordered" evidence="1">
    <location>
        <begin position="212"/>
        <end position="232"/>
    </location>
</feature>
<accession>A0ABP1Q678</accession>
<feature type="transmembrane region" description="Helical" evidence="2">
    <location>
        <begin position="172"/>
        <end position="194"/>
    </location>
</feature>
<evidence type="ECO:0000313" key="3">
    <source>
        <dbReference type="EMBL" id="CAL8088747.1"/>
    </source>
</evidence>
<keyword evidence="2" id="KW-0812">Transmembrane</keyword>
<comment type="caution">
    <text evidence="3">The sequence shown here is derived from an EMBL/GenBank/DDBJ whole genome shotgun (WGS) entry which is preliminary data.</text>
</comment>
<protein>
    <submittedName>
        <fullName evidence="3">Uncharacterized protein</fullName>
    </submittedName>
</protein>
<feature type="transmembrane region" description="Helical" evidence="2">
    <location>
        <begin position="102"/>
        <end position="122"/>
    </location>
</feature>
<proteinExistence type="predicted"/>
<feature type="transmembrane region" description="Helical" evidence="2">
    <location>
        <begin position="72"/>
        <end position="90"/>
    </location>
</feature>
<dbReference type="Proteomes" id="UP001642540">
    <property type="component" value="Unassembled WGS sequence"/>
</dbReference>
<evidence type="ECO:0000256" key="2">
    <source>
        <dbReference type="SAM" id="Phobius"/>
    </source>
</evidence>
<keyword evidence="2" id="KW-1133">Transmembrane helix</keyword>
<sequence>MDETTGVLDIIVTIFFILGALTYVASSSMFNRLSQVYASSDWVKYLKTANRYLFMVLSFLPGLYYAFKYQHFILYVYLVIHFATTLYFFYKRFKEFELEPFAIGVGMSVVLYFIGPFIRGFFGIFGSGWFVTSLAGLVESCVDLGLAVAFLLDLPRKHLPANMLFGLKIVKYFMCFLSWQTWFILMVFATWTNIGAGALSFMETYNAIEIEKPSRPSRPPAPLPNSEKKAKD</sequence>
<keyword evidence="4" id="KW-1185">Reference proteome</keyword>
<feature type="transmembrane region" description="Helical" evidence="2">
    <location>
        <begin position="49"/>
        <end position="66"/>
    </location>
</feature>